<sequence>MTEAITEAADRWSWPELHDGQRAVLREVVVHGSRSRADLARRTGFSRTSLSRLTRDLVELQFIVEGEIKPRSGRGRPSEMLDLRPESAHFAGVKLTGEALYAVVTDLHAVVVERVEHPLPASKAAADVVELIGRVVADFRTRHRRLASLGVCLAGDVEEMNGRAEVIDSPFLGWDRVPLQGMVEKVSGLPTVISNDVQALTVAHHWFGAGVGHSSLAVVSFGAGIGAGLVVRDELVWGARGHTGKVGHLLVSNGETAPVCDHGHRGCVSAWVTVPAVIANAGAADLEDALRRAEEGDPRAVAAVEGGARALGAAVAYLVDLIDPQKVIVTGEGLPMARLAEAAFHQGVEEHLDPSSELGLLDFWDFDFADYAWAASISAIRRVVQRETT</sequence>
<dbReference type="InterPro" id="IPR036390">
    <property type="entry name" value="WH_DNA-bd_sf"/>
</dbReference>
<dbReference type="Gene3D" id="1.10.10.10">
    <property type="entry name" value="Winged helix-like DNA-binding domain superfamily/Winged helix DNA-binding domain"/>
    <property type="match status" value="1"/>
</dbReference>
<dbReference type="SUPFAM" id="SSF46785">
    <property type="entry name" value="Winged helix' DNA-binding domain"/>
    <property type="match status" value="1"/>
</dbReference>
<dbReference type="Pfam" id="PF00480">
    <property type="entry name" value="ROK"/>
    <property type="match status" value="1"/>
</dbReference>
<dbReference type="PANTHER" id="PTHR18964:SF149">
    <property type="entry name" value="BIFUNCTIONAL UDP-N-ACETYLGLUCOSAMINE 2-EPIMERASE_N-ACETYLMANNOSAMINE KINASE"/>
    <property type="match status" value="1"/>
</dbReference>
<evidence type="ECO:0000313" key="3">
    <source>
        <dbReference type="Proteomes" id="UP001165584"/>
    </source>
</evidence>
<dbReference type="RefSeq" id="WP_259505288.1">
    <property type="nucleotide sequence ID" value="NZ_JANLCM010000001.1"/>
</dbReference>
<gene>
    <name evidence="2" type="ORF">N1027_03565</name>
</gene>
<dbReference type="Gene3D" id="3.30.420.40">
    <property type="match status" value="2"/>
</dbReference>
<evidence type="ECO:0000256" key="1">
    <source>
        <dbReference type="ARBA" id="ARBA00006479"/>
    </source>
</evidence>
<comment type="similarity">
    <text evidence="1">Belongs to the ROK (NagC/XylR) family.</text>
</comment>
<name>A0ABT2GPJ2_9MICO</name>
<protein>
    <submittedName>
        <fullName evidence="2">ROK family transcriptional regulator</fullName>
    </submittedName>
</protein>
<dbReference type="EMBL" id="JANLCM010000001">
    <property type="protein sequence ID" value="MCS5717210.1"/>
    <property type="molecule type" value="Genomic_DNA"/>
</dbReference>
<comment type="caution">
    <text evidence="2">The sequence shown here is derived from an EMBL/GenBank/DDBJ whole genome shotgun (WGS) entry which is preliminary data.</text>
</comment>
<dbReference type="PANTHER" id="PTHR18964">
    <property type="entry name" value="ROK (REPRESSOR, ORF, KINASE) FAMILY"/>
    <property type="match status" value="1"/>
</dbReference>
<dbReference type="InterPro" id="IPR000600">
    <property type="entry name" value="ROK"/>
</dbReference>
<dbReference type="InterPro" id="IPR036388">
    <property type="entry name" value="WH-like_DNA-bd_sf"/>
</dbReference>
<organism evidence="2 3">
    <name type="scientific">Herbiconiux aconitum</name>
    <dbReference type="NCBI Taxonomy" id="2970913"/>
    <lineage>
        <taxon>Bacteria</taxon>
        <taxon>Bacillati</taxon>
        <taxon>Actinomycetota</taxon>
        <taxon>Actinomycetes</taxon>
        <taxon>Micrococcales</taxon>
        <taxon>Microbacteriaceae</taxon>
        <taxon>Herbiconiux</taxon>
    </lineage>
</organism>
<dbReference type="Proteomes" id="UP001165584">
    <property type="component" value="Unassembled WGS sequence"/>
</dbReference>
<dbReference type="InterPro" id="IPR043129">
    <property type="entry name" value="ATPase_NBD"/>
</dbReference>
<accession>A0ABT2GPJ2</accession>
<dbReference type="SUPFAM" id="SSF53067">
    <property type="entry name" value="Actin-like ATPase domain"/>
    <property type="match status" value="1"/>
</dbReference>
<evidence type="ECO:0000313" key="2">
    <source>
        <dbReference type="EMBL" id="MCS5717210.1"/>
    </source>
</evidence>
<keyword evidence="3" id="KW-1185">Reference proteome</keyword>
<reference evidence="2" key="1">
    <citation type="submission" date="2022-08" db="EMBL/GenBank/DDBJ databases">
        <authorList>
            <person name="Deng Y."/>
            <person name="Han X.-F."/>
            <person name="Zhang Y.-Q."/>
        </authorList>
    </citation>
    <scope>NUCLEOTIDE SEQUENCE</scope>
    <source>
        <strain evidence="2">CPCC 205763</strain>
    </source>
</reference>
<proteinExistence type="inferred from homology"/>